<dbReference type="PANTHER" id="PTHR35040:SF9">
    <property type="entry name" value="4-LIKE CELL SURFACE PROTEIN, PUTATIVE (AFU_ORTHOLOGUE AFUA_4G14080)-RELATED"/>
    <property type="match status" value="1"/>
</dbReference>
<dbReference type="EMBL" id="ML143503">
    <property type="protein sequence ID" value="TBU23485.1"/>
    <property type="molecule type" value="Genomic_DNA"/>
</dbReference>
<organism evidence="1">
    <name type="scientific">Dichomitus squalens</name>
    <dbReference type="NCBI Taxonomy" id="114155"/>
    <lineage>
        <taxon>Eukaryota</taxon>
        <taxon>Fungi</taxon>
        <taxon>Dikarya</taxon>
        <taxon>Basidiomycota</taxon>
        <taxon>Agaricomycotina</taxon>
        <taxon>Agaricomycetes</taxon>
        <taxon>Polyporales</taxon>
        <taxon>Polyporaceae</taxon>
        <taxon>Dichomitus</taxon>
    </lineage>
</organism>
<dbReference type="AlphaFoldDB" id="A0A4Q9M8U0"/>
<dbReference type="Proteomes" id="UP000292957">
    <property type="component" value="Unassembled WGS sequence"/>
</dbReference>
<accession>A0A4Q9M8U0</accession>
<dbReference type="PANTHER" id="PTHR35040">
    <property type="match status" value="1"/>
</dbReference>
<gene>
    <name evidence="1" type="ORF">BD311DRAFT_768323</name>
</gene>
<dbReference type="OrthoDB" id="5342184at2759"/>
<sequence>MQLARAASASALSSGVLIPLYINPVGGPDCSGWASLLSTITAHPAVPYYAVINPNSGPGDANTQPGLEYQQCIPILKSASSSVTVLGYVHTSYADPSQTARVLQDVHTYAEWNSPYGVQGIFFDEVSGATADFATYQNYTGEAQKSFDFIALNPGAAPEDTDYYSLADILLTAEGFYADFSPNQLSLGPSTPASKQAIVLTDGPSTPPADLVSQLITTDKVGAFWVTDDTQANGANPYDTLPADIESFVADVEAAQS</sequence>
<protein>
    <submittedName>
        <fullName evidence="1">Spherulation-specific family 4</fullName>
    </submittedName>
</protein>
<evidence type="ECO:0000313" key="1">
    <source>
        <dbReference type="EMBL" id="TBU23485.1"/>
    </source>
</evidence>
<dbReference type="InterPro" id="IPR021986">
    <property type="entry name" value="Spherulin4"/>
</dbReference>
<reference evidence="1" key="1">
    <citation type="submission" date="2019-01" db="EMBL/GenBank/DDBJ databases">
        <title>Draft genome sequences of three monokaryotic isolates of the white-rot basidiomycete fungus Dichomitus squalens.</title>
        <authorList>
            <consortium name="DOE Joint Genome Institute"/>
            <person name="Lopez S.C."/>
            <person name="Andreopoulos B."/>
            <person name="Pangilinan J."/>
            <person name="Lipzen A."/>
            <person name="Riley R."/>
            <person name="Ahrendt S."/>
            <person name="Ng V."/>
            <person name="Barry K."/>
            <person name="Daum C."/>
            <person name="Grigoriev I.V."/>
            <person name="Hilden K.S."/>
            <person name="Makela M.R."/>
            <person name="de Vries R.P."/>
        </authorList>
    </citation>
    <scope>NUCLEOTIDE SEQUENCE [LARGE SCALE GENOMIC DNA]</scope>
    <source>
        <strain evidence="1">OM18370.1</strain>
    </source>
</reference>
<proteinExistence type="predicted"/>
<dbReference type="Pfam" id="PF12138">
    <property type="entry name" value="Spherulin4"/>
    <property type="match status" value="1"/>
</dbReference>
<name>A0A4Q9M8U0_9APHY</name>